<protein>
    <submittedName>
        <fullName evidence="1">Uncharacterized protein</fullName>
    </submittedName>
</protein>
<dbReference type="AlphaFoldDB" id="A0A9D4NDU8"/>
<sequence>MSNRNLPFISQLGGNVQPLSKIGVSWAAMCNRYIPPRCQLGGNVQPLPAT</sequence>
<evidence type="ECO:0000313" key="2">
    <source>
        <dbReference type="Proteomes" id="UP000828390"/>
    </source>
</evidence>
<comment type="caution">
    <text evidence="1">The sequence shown here is derived from an EMBL/GenBank/DDBJ whole genome shotgun (WGS) entry which is preliminary data.</text>
</comment>
<dbReference type="EMBL" id="JAIWYP010000001">
    <property type="protein sequence ID" value="KAH3892836.1"/>
    <property type="molecule type" value="Genomic_DNA"/>
</dbReference>
<gene>
    <name evidence="1" type="ORF">DPMN_016969</name>
</gene>
<reference evidence="1" key="2">
    <citation type="submission" date="2020-11" db="EMBL/GenBank/DDBJ databases">
        <authorList>
            <person name="McCartney M.A."/>
            <person name="Auch B."/>
            <person name="Kono T."/>
            <person name="Mallez S."/>
            <person name="Becker A."/>
            <person name="Gohl D.M."/>
            <person name="Silverstein K.A.T."/>
            <person name="Koren S."/>
            <person name="Bechman K.B."/>
            <person name="Herman A."/>
            <person name="Abrahante J.E."/>
            <person name="Garbe J."/>
        </authorList>
    </citation>
    <scope>NUCLEOTIDE SEQUENCE</scope>
    <source>
        <strain evidence="1">Duluth1</strain>
        <tissue evidence="1">Whole animal</tissue>
    </source>
</reference>
<organism evidence="1 2">
    <name type="scientific">Dreissena polymorpha</name>
    <name type="common">Zebra mussel</name>
    <name type="synonym">Mytilus polymorpha</name>
    <dbReference type="NCBI Taxonomy" id="45954"/>
    <lineage>
        <taxon>Eukaryota</taxon>
        <taxon>Metazoa</taxon>
        <taxon>Spiralia</taxon>
        <taxon>Lophotrochozoa</taxon>
        <taxon>Mollusca</taxon>
        <taxon>Bivalvia</taxon>
        <taxon>Autobranchia</taxon>
        <taxon>Heteroconchia</taxon>
        <taxon>Euheterodonta</taxon>
        <taxon>Imparidentia</taxon>
        <taxon>Neoheterodontei</taxon>
        <taxon>Myida</taxon>
        <taxon>Dreissenoidea</taxon>
        <taxon>Dreissenidae</taxon>
        <taxon>Dreissena</taxon>
    </lineage>
</organism>
<accession>A0A9D4NDU8</accession>
<dbReference type="Proteomes" id="UP000828390">
    <property type="component" value="Unassembled WGS sequence"/>
</dbReference>
<reference evidence="1" key="1">
    <citation type="journal article" date="2019" name="bioRxiv">
        <title>The Genome of the Zebra Mussel, Dreissena polymorpha: A Resource for Invasive Species Research.</title>
        <authorList>
            <person name="McCartney M.A."/>
            <person name="Auch B."/>
            <person name="Kono T."/>
            <person name="Mallez S."/>
            <person name="Zhang Y."/>
            <person name="Obille A."/>
            <person name="Becker A."/>
            <person name="Abrahante J.E."/>
            <person name="Garbe J."/>
            <person name="Badalamenti J.P."/>
            <person name="Herman A."/>
            <person name="Mangelson H."/>
            <person name="Liachko I."/>
            <person name="Sullivan S."/>
            <person name="Sone E.D."/>
            <person name="Koren S."/>
            <person name="Silverstein K.A.T."/>
            <person name="Beckman K.B."/>
            <person name="Gohl D.M."/>
        </authorList>
    </citation>
    <scope>NUCLEOTIDE SEQUENCE</scope>
    <source>
        <strain evidence="1">Duluth1</strain>
        <tissue evidence="1">Whole animal</tissue>
    </source>
</reference>
<evidence type="ECO:0000313" key="1">
    <source>
        <dbReference type="EMBL" id="KAH3892836.1"/>
    </source>
</evidence>
<keyword evidence="2" id="KW-1185">Reference proteome</keyword>
<proteinExistence type="predicted"/>
<name>A0A9D4NDU8_DREPO</name>